<dbReference type="Proteomes" id="UP000005147">
    <property type="component" value="Unassembled WGS sequence"/>
</dbReference>
<reference evidence="1 2" key="1">
    <citation type="submission" date="2012-07" db="EMBL/GenBank/DDBJ databases">
        <title>The Genome Sequence of Facklamia ignava CCUG 37419.</title>
        <authorList>
            <consortium name="The Broad Institute Genome Sequencing Platform"/>
            <person name="Earl A."/>
            <person name="Ward D."/>
            <person name="Feldgarden M."/>
            <person name="Gevers D."/>
            <person name="Huys G."/>
            <person name="Walker B."/>
            <person name="Young S.K."/>
            <person name="Zeng Q."/>
            <person name="Gargeya S."/>
            <person name="Fitzgerald M."/>
            <person name="Haas B."/>
            <person name="Abouelleil A."/>
            <person name="Alvarado L."/>
            <person name="Arachchi H.M."/>
            <person name="Berlin A.M."/>
            <person name="Chapman S.B."/>
            <person name="Goldberg J."/>
            <person name="Griggs A."/>
            <person name="Gujja S."/>
            <person name="Hansen M."/>
            <person name="Howarth C."/>
            <person name="Imamovic A."/>
            <person name="Larimer J."/>
            <person name="McCowen C."/>
            <person name="Montmayeur A."/>
            <person name="Murphy C."/>
            <person name="Neiman D."/>
            <person name="Pearson M."/>
            <person name="Priest M."/>
            <person name="Roberts A."/>
            <person name="Saif S."/>
            <person name="Shea T."/>
            <person name="Sisk P."/>
            <person name="Sykes S."/>
            <person name="Wortman J."/>
            <person name="Nusbaum C."/>
            <person name="Birren B."/>
        </authorList>
    </citation>
    <scope>NUCLEOTIDE SEQUENCE [LARGE SCALE GENOMIC DNA]</scope>
    <source>
        <strain evidence="1 2">CCUG 37419</strain>
    </source>
</reference>
<gene>
    <name evidence="1" type="ORF">HMPREF9707_00587</name>
</gene>
<organism evidence="1 2">
    <name type="scientific">Falseniella ignava CCUG 37419</name>
    <dbReference type="NCBI Taxonomy" id="883112"/>
    <lineage>
        <taxon>Bacteria</taxon>
        <taxon>Bacillati</taxon>
        <taxon>Bacillota</taxon>
        <taxon>Bacilli</taxon>
        <taxon>Lactobacillales</taxon>
        <taxon>Aerococcaceae</taxon>
        <taxon>Falseniella</taxon>
    </lineage>
</organism>
<dbReference type="RefSeq" id="WP_006701250.1">
    <property type="nucleotide sequence ID" value="NZ_JH932300.1"/>
</dbReference>
<dbReference type="STRING" id="883112.HMPREF9707_00587"/>
<protein>
    <submittedName>
        <fullName evidence="1">Uncharacterized protein</fullName>
    </submittedName>
</protein>
<comment type="caution">
    <text evidence="1">The sequence shown here is derived from an EMBL/GenBank/DDBJ whole genome shotgun (WGS) entry which is preliminary data.</text>
</comment>
<dbReference type="EMBL" id="AGZE01000018">
    <property type="protein sequence ID" value="EKB57288.1"/>
    <property type="molecule type" value="Genomic_DNA"/>
</dbReference>
<keyword evidence="2" id="KW-1185">Reference proteome</keyword>
<name>K1M4K3_9LACT</name>
<evidence type="ECO:0000313" key="2">
    <source>
        <dbReference type="Proteomes" id="UP000005147"/>
    </source>
</evidence>
<dbReference type="HOGENOM" id="CLU_2093187_0_0_9"/>
<evidence type="ECO:0000313" key="1">
    <source>
        <dbReference type="EMBL" id="EKB57288.1"/>
    </source>
</evidence>
<proteinExistence type="predicted"/>
<accession>K1M4K3</accession>
<sequence length="116" mass="13353">MKKIFLVLSFLLVFNFTKPTTTSASSQLDNENELMGYYTKRVSQWVLIGDGEYPPLFSKTFYYNDGVYSGTLSFSYMERRLGPSARKRYLWYALYSGTVTGNIAPIQSREILVEVD</sequence>
<dbReference type="AlphaFoldDB" id="K1M4K3"/>